<proteinExistence type="predicted"/>
<dbReference type="AlphaFoldDB" id="A0A8J6LNK3"/>
<name>A0A8J6LNK3_TENMO</name>
<organism evidence="1 2">
    <name type="scientific">Tenebrio molitor</name>
    <name type="common">Yellow mealworm beetle</name>
    <dbReference type="NCBI Taxonomy" id="7067"/>
    <lineage>
        <taxon>Eukaryota</taxon>
        <taxon>Metazoa</taxon>
        <taxon>Ecdysozoa</taxon>
        <taxon>Arthropoda</taxon>
        <taxon>Hexapoda</taxon>
        <taxon>Insecta</taxon>
        <taxon>Pterygota</taxon>
        <taxon>Neoptera</taxon>
        <taxon>Endopterygota</taxon>
        <taxon>Coleoptera</taxon>
        <taxon>Polyphaga</taxon>
        <taxon>Cucujiformia</taxon>
        <taxon>Tenebrionidae</taxon>
        <taxon>Tenebrio</taxon>
    </lineage>
</organism>
<accession>A0A8J6LNK3</accession>
<protein>
    <submittedName>
        <fullName evidence="1">Uncharacterized protein</fullName>
    </submittedName>
</protein>
<comment type="caution">
    <text evidence="1">The sequence shown here is derived from an EMBL/GenBank/DDBJ whole genome shotgun (WGS) entry which is preliminary data.</text>
</comment>
<evidence type="ECO:0000313" key="2">
    <source>
        <dbReference type="Proteomes" id="UP000719412"/>
    </source>
</evidence>
<dbReference type="EMBL" id="JABDTM020014723">
    <property type="protein sequence ID" value="KAH0819366.1"/>
    <property type="molecule type" value="Genomic_DNA"/>
</dbReference>
<gene>
    <name evidence="1" type="ORF">GEV33_003425</name>
</gene>
<sequence>MEFFAEDARFCTLPGSAFLNPRLFNCFHVRDPRLALRCGLPMEPERDVTWPRTYAPATRTAAPPIPFSANRVFHPRIFSIVVTSQHVLPPEENLLLICTFLSVHVWFSLARRRLNVSIFCASHN</sequence>
<reference evidence="1" key="2">
    <citation type="submission" date="2021-08" db="EMBL/GenBank/DDBJ databases">
        <authorList>
            <person name="Eriksson T."/>
        </authorList>
    </citation>
    <scope>NUCLEOTIDE SEQUENCE</scope>
    <source>
        <strain evidence="1">Stoneville</strain>
        <tissue evidence="1">Whole head</tissue>
    </source>
</reference>
<dbReference type="Proteomes" id="UP000719412">
    <property type="component" value="Unassembled WGS sequence"/>
</dbReference>
<keyword evidence="2" id="KW-1185">Reference proteome</keyword>
<reference evidence="1" key="1">
    <citation type="journal article" date="2020" name="J Insects Food Feed">
        <title>The yellow mealworm (Tenebrio molitor) genome: a resource for the emerging insects as food and feed industry.</title>
        <authorList>
            <person name="Eriksson T."/>
            <person name="Andere A."/>
            <person name="Kelstrup H."/>
            <person name="Emery V."/>
            <person name="Picard C."/>
        </authorList>
    </citation>
    <scope>NUCLEOTIDE SEQUENCE</scope>
    <source>
        <strain evidence="1">Stoneville</strain>
        <tissue evidence="1">Whole head</tissue>
    </source>
</reference>
<evidence type="ECO:0000313" key="1">
    <source>
        <dbReference type="EMBL" id="KAH0819366.1"/>
    </source>
</evidence>